<reference evidence="10 11" key="1">
    <citation type="submission" date="2019-06" db="EMBL/GenBank/DDBJ databases">
        <title>Sequencing the genomes of 1000 actinobacteria strains.</title>
        <authorList>
            <person name="Klenk H.-P."/>
        </authorList>
    </citation>
    <scope>NUCLEOTIDE SEQUENCE [LARGE SCALE GENOMIC DNA]</scope>
    <source>
        <strain evidence="10 11">DSM 45456</strain>
    </source>
</reference>
<dbReference type="Gene3D" id="1.20.1250.20">
    <property type="entry name" value="MFS general substrate transporter like domains"/>
    <property type="match status" value="1"/>
</dbReference>
<keyword evidence="4 8" id="KW-0812">Transmembrane</keyword>
<evidence type="ECO:0000313" key="10">
    <source>
        <dbReference type="EMBL" id="TQM80445.1"/>
    </source>
</evidence>
<comment type="caution">
    <text evidence="10">The sequence shown here is derived from an EMBL/GenBank/DDBJ whole genome shotgun (WGS) entry which is preliminary data.</text>
</comment>
<evidence type="ECO:0000256" key="8">
    <source>
        <dbReference type="SAM" id="Phobius"/>
    </source>
</evidence>
<feature type="transmembrane region" description="Helical" evidence="8">
    <location>
        <begin position="269"/>
        <end position="289"/>
    </location>
</feature>
<feature type="transmembrane region" description="Helical" evidence="8">
    <location>
        <begin position="53"/>
        <end position="73"/>
    </location>
</feature>
<dbReference type="InterPro" id="IPR036259">
    <property type="entry name" value="MFS_trans_sf"/>
</dbReference>
<dbReference type="AlphaFoldDB" id="A0A543JC65"/>
<dbReference type="PRINTS" id="PR01036">
    <property type="entry name" value="TCRTETB"/>
</dbReference>
<dbReference type="EMBL" id="VFPP01000001">
    <property type="protein sequence ID" value="TQM80445.1"/>
    <property type="molecule type" value="Genomic_DNA"/>
</dbReference>
<feature type="compositionally biased region" description="Low complexity" evidence="7">
    <location>
        <begin position="462"/>
        <end position="480"/>
    </location>
</feature>
<feature type="domain" description="Major facilitator superfamily (MFS) profile" evidence="9">
    <location>
        <begin position="15"/>
        <end position="460"/>
    </location>
</feature>
<keyword evidence="2" id="KW-0813">Transport</keyword>
<evidence type="ECO:0000256" key="4">
    <source>
        <dbReference type="ARBA" id="ARBA00022692"/>
    </source>
</evidence>
<evidence type="ECO:0000259" key="9">
    <source>
        <dbReference type="PROSITE" id="PS50850"/>
    </source>
</evidence>
<feature type="region of interest" description="Disordered" evidence="7">
    <location>
        <begin position="461"/>
        <end position="480"/>
    </location>
</feature>
<accession>A0A543JC65</accession>
<feature type="transmembrane region" description="Helical" evidence="8">
    <location>
        <begin position="85"/>
        <end position="107"/>
    </location>
</feature>
<keyword evidence="3" id="KW-1003">Cell membrane</keyword>
<keyword evidence="5 8" id="KW-1133">Transmembrane helix</keyword>
<evidence type="ECO:0000256" key="5">
    <source>
        <dbReference type="ARBA" id="ARBA00022989"/>
    </source>
</evidence>
<feature type="transmembrane region" description="Helical" evidence="8">
    <location>
        <begin position="113"/>
        <end position="131"/>
    </location>
</feature>
<dbReference type="Pfam" id="PF07690">
    <property type="entry name" value="MFS_1"/>
    <property type="match status" value="1"/>
</dbReference>
<dbReference type="CDD" id="cd17321">
    <property type="entry name" value="MFS_MMR_MDR_like"/>
    <property type="match status" value="1"/>
</dbReference>
<feature type="transmembrane region" description="Helical" evidence="8">
    <location>
        <begin position="400"/>
        <end position="421"/>
    </location>
</feature>
<feature type="transmembrane region" description="Helical" evidence="8">
    <location>
        <begin position="199"/>
        <end position="219"/>
    </location>
</feature>
<keyword evidence="11" id="KW-1185">Reference proteome</keyword>
<sequence length="480" mass="50022">MSTETGRMSSKQAWTLGLASLASFMMALDSLVVTTTLSTIRADLTASIEQLEWVVNAYNLTFAVLLLTGAALGDRFGRRKMFNTGLALFTVASVACALAPNIVFLIVARAFQGAGAAMVLPLSLTLITAVFPPQTRGKAMGLYLGLTGLATFSGPFIGGAIAQGLAWQWIFWLNLPIGIVAILLASRKVDESTGPNNKLDLGGLALVTLGAFGIIWALVRGNAAGWGSAEVVASIVLGVVLMVAFVFYEKRTPRPMVPMGFFKLRAFSTANPANFLVFASLYGTMFFLAQYFQVVKGHGPLVAGLMLMPWTGTLMVCAPIAGRLVDKVGERKFVVGGLFLQAVSMAWIAVAIDTNTSYLEILPALVIGSVGITAAMPAAQKAVVSAVQPQQIGQASGVFMMLRMFGGVFGTSVSVAVFGAVGGYATAESFAEGFSGSMTAVAILAFVGMLIGLAMPSRRPGAAPAAAPPQAAAVPQPEKA</sequence>
<dbReference type="Gene3D" id="1.20.1720.10">
    <property type="entry name" value="Multidrug resistance protein D"/>
    <property type="match status" value="1"/>
</dbReference>
<gene>
    <name evidence="10" type="ORF">FHX81_2776</name>
</gene>
<evidence type="ECO:0000256" key="1">
    <source>
        <dbReference type="ARBA" id="ARBA00004651"/>
    </source>
</evidence>
<name>A0A543JC65_9PSEU</name>
<dbReference type="PROSITE" id="PS50850">
    <property type="entry name" value="MFS"/>
    <property type="match status" value="1"/>
</dbReference>
<feature type="transmembrane region" description="Helical" evidence="8">
    <location>
        <begin position="12"/>
        <end position="33"/>
    </location>
</feature>
<feature type="transmembrane region" description="Helical" evidence="8">
    <location>
        <begin position="301"/>
        <end position="321"/>
    </location>
</feature>
<comment type="subcellular location">
    <subcellularLocation>
        <location evidence="1">Cell membrane</location>
        <topology evidence="1">Multi-pass membrane protein</topology>
    </subcellularLocation>
</comment>
<dbReference type="InterPro" id="IPR020846">
    <property type="entry name" value="MFS_dom"/>
</dbReference>
<feature type="transmembrane region" description="Helical" evidence="8">
    <location>
        <begin position="231"/>
        <end position="248"/>
    </location>
</feature>
<feature type="transmembrane region" description="Helical" evidence="8">
    <location>
        <begin position="169"/>
        <end position="187"/>
    </location>
</feature>
<organism evidence="10 11">
    <name type="scientific">Saccharothrix saharensis</name>
    <dbReference type="NCBI Taxonomy" id="571190"/>
    <lineage>
        <taxon>Bacteria</taxon>
        <taxon>Bacillati</taxon>
        <taxon>Actinomycetota</taxon>
        <taxon>Actinomycetes</taxon>
        <taxon>Pseudonocardiales</taxon>
        <taxon>Pseudonocardiaceae</taxon>
        <taxon>Saccharothrix</taxon>
    </lineage>
</organism>
<dbReference type="PANTHER" id="PTHR42718:SF46">
    <property type="entry name" value="BLR6921 PROTEIN"/>
    <property type="match status" value="1"/>
</dbReference>
<evidence type="ECO:0000256" key="6">
    <source>
        <dbReference type="ARBA" id="ARBA00023136"/>
    </source>
</evidence>
<keyword evidence="6 8" id="KW-0472">Membrane</keyword>
<proteinExistence type="predicted"/>
<dbReference type="Proteomes" id="UP000316628">
    <property type="component" value="Unassembled WGS sequence"/>
</dbReference>
<protein>
    <submittedName>
        <fullName evidence="10">EmrB/QacA subfamily drug resistance transporter</fullName>
    </submittedName>
</protein>
<evidence type="ECO:0000256" key="7">
    <source>
        <dbReference type="SAM" id="MobiDB-lite"/>
    </source>
</evidence>
<evidence type="ECO:0000256" key="3">
    <source>
        <dbReference type="ARBA" id="ARBA00022475"/>
    </source>
</evidence>
<dbReference type="GO" id="GO:0022857">
    <property type="term" value="F:transmembrane transporter activity"/>
    <property type="evidence" value="ECO:0007669"/>
    <property type="project" value="InterPro"/>
</dbReference>
<dbReference type="GO" id="GO:0005886">
    <property type="term" value="C:plasma membrane"/>
    <property type="evidence" value="ECO:0007669"/>
    <property type="project" value="UniProtKB-SubCell"/>
</dbReference>
<dbReference type="SUPFAM" id="SSF103473">
    <property type="entry name" value="MFS general substrate transporter"/>
    <property type="match status" value="1"/>
</dbReference>
<feature type="transmembrane region" description="Helical" evidence="8">
    <location>
        <begin position="333"/>
        <end position="352"/>
    </location>
</feature>
<feature type="transmembrane region" description="Helical" evidence="8">
    <location>
        <begin position="358"/>
        <end position="379"/>
    </location>
</feature>
<dbReference type="NCBIfam" id="TIGR00711">
    <property type="entry name" value="efflux_EmrB"/>
    <property type="match status" value="1"/>
</dbReference>
<feature type="transmembrane region" description="Helical" evidence="8">
    <location>
        <begin position="143"/>
        <end position="163"/>
    </location>
</feature>
<dbReference type="InterPro" id="IPR011701">
    <property type="entry name" value="MFS"/>
</dbReference>
<evidence type="ECO:0000256" key="2">
    <source>
        <dbReference type="ARBA" id="ARBA00022448"/>
    </source>
</evidence>
<dbReference type="InterPro" id="IPR004638">
    <property type="entry name" value="EmrB-like"/>
</dbReference>
<feature type="transmembrane region" description="Helical" evidence="8">
    <location>
        <begin position="433"/>
        <end position="454"/>
    </location>
</feature>
<evidence type="ECO:0000313" key="11">
    <source>
        <dbReference type="Proteomes" id="UP000316628"/>
    </source>
</evidence>
<dbReference type="PANTHER" id="PTHR42718">
    <property type="entry name" value="MAJOR FACILITATOR SUPERFAMILY MULTIDRUG TRANSPORTER MFSC"/>
    <property type="match status" value="1"/>
</dbReference>